<protein>
    <submittedName>
        <fullName evidence="1">Uncharacterized protein</fullName>
    </submittedName>
</protein>
<keyword evidence="2" id="KW-1185">Reference proteome</keyword>
<proteinExistence type="predicted"/>
<dbReference type="Gene3D" id="3.10.10.10">
    <property type="entry name" value="HIV Type 1 Reverse Transcriptase, subunit A, domain 1"/>
    <property type="match status" value="1"/>
</dbReference>
<reference evidence="1" key="1">
    <citation type="submission" date="2018-05" db="EMBL/GenBank/DDBJ databases">
        <title>Draft genome of Mucuna pruriens seed.</title>
        <authorList>
            <person name="Nnadi N.E."/>
            <person name="Vos R."/>
            <person name="Hasami M.H."/>
            <person name="Devisetty U.K."/>
            <person name="Aguiy J.C."/>
        </authorList>
    </citation>
    <scope>NUCLEOTIDE SEQUENCE [LARGE SCALE GENOMIC DNA]</scope>
    <source>
        <strain evidence="1">JCA_2017</strain>
    </source>
</reference>
<dbReference type="SUPFAM" id="SSF56672">
    <property type="entry name" value="DNA/RNA polymerases"/>
    <property type="match status" value="1"/>
</dbReference>
<accession>A0A371GCV0</accession>
<name>A0A371GCV0_MUCPR</name>
<feature type="non-terminal residue" evidence="1">
    <location>
        <position position="1"/>
    </location>
</feature>
<organism evidence="1 2">
    <name type="scientific">Mucuna pruriens</name>
    <name type="common">Velvet bean</name>
    <name type="synonym">Dolichos pruriens</name>
    <dbReference type="NCBI Taxonomy" id="157652"/>
    <lineage>
        <taxon>Eukaryota</taxon>
        <taxon>Viridiplantae</taxon>
        <taxon>Streptophyta</taxon>
        <taxon>Embryophyta</taxon>
        <taxon>Tracheophyta</taxon>
        <taxon>Spermatophyta</taxon>
        <taxon>Magnoliopsida</taxon>
        <taxon>eudicotyledons</taxon>
        <taxon>Gunneridae</taxon>
        <taxon>Pentapetalae</taxon>
        <taxon>rosids</taxon>
        <taxon>fabids</taxon>
        <taxon>Fabales</taxon>
        <taxon>Fabaceae</taxon>
        <taxon>Papilionoideae</taxon>
        <taxon>50 kb inversion clade</taxon>
        <taxon>NPAAA clade</taxon>
        <taxon>indigoferoid/millettioid clade</taxon>
        <taxon>Phaseoleae</taxon>
        <taxon>Mucuna</taxon>
    </lineage>
</organism>
<dbReference type="EMBL" id="QJKJ01006027">
    <property type="protein sequence ID" value="RDX88183.1"/>
    <property type="molecule type" value="Genomic_DNA"/>
</dbReference>
<evidence type="ECO:0000313" key="1">
    <source>
        <dbReference type="EMBL" id="RDX88183.1"/>
    </source>
</evidence>
<gene>
    <name evidence="1" type="ORF">CR513_30256</name>
</gene>
<evidence type="ECO:0000313" key="2">
    <source>
        <dbReference type="Proteomes" id="UP000257109"/>
    </source>
</evidence>
<dbReference type="AlphaFoldDB" id="A0A371GCV0"/>
<dbReference type="Proteomes" id="UP000257109">
    <property type="component" value="Unassembled WGS sequence"/>
</dbReference>
<dbReference type="InterPro" id="IPR043502">
    <property type="entry name" value="DNA/RNA_pol_sf"/>
</dbReference>
<comment type="caution">
    <text evidence="1">The sequence shown here is derived from an EMBL/GenBank/DDBJ whole genome shotgun (WGS) entry which is preliminary data.</text>
</comment>
<sequence length="199" mass="23215">MNKEYLEYCKKEIQEYLEKELIRPSKSPWSCMGFYVMKASEIERGAPSPDTIIRPKPHNTLANIVKNSTKKEQTTGTPVPSLNPLAKISNKFTPLQYYNVIIGPSKLVSYQNPYEDQYLEKNELLPEAYDYFGEKSSIVLGYRLISFVASQAISWIMAWEYTTIQQYETVDIKTLCRQTKVKWWKKFNNNLISKSKIDE</sequence>